<accession>A0ACB8BEC4</accession>
<organism evidence="1 2">
    <name type="scientific">Leucogyrophana mollusca</name>
    <dbReference type="NCBI Taxonomy" id="85980"/>
    <lineage>
        <taxon>Eukaryota</taxon>
        <taxon>Fungi</taxon>
        <taxon>Dikarya</taxon>
        <taxon>Basidiomycota</taxon>
        <taxon>Agaricomycotina</taxon>
        <taxon>Agaricomycetes</taxon>
        <taxon>Agaricomycetidae</taxon>
        <taxon>Boletales</taxon>
        <taxon>Boletales incertae sedis</taxon>
        <taxon>Leucogyrophana</taxon>
    </lineage>
</organism>
<dbReference type="EMBL" id="MU266435">
    <property type="protein sequence ID" value="KAH7924041.1"/>
    <property type="molecule type" value="Genomic_DNA"/>
</dbReference>
<protein>
    <submittedName>
        <fullName evidence="1">Alpha/beta-hydrolase</fullName>
    </submittedName>
</protein>
<comment type="caution">
    <text evidence="1">The sequence shown here is derived from an EMBL/GenBank/DDBJ whole genome shotgun (WGS) entry which is preliminary data.</text>
</comment>
<evidence type="ECO:0000313" key="2">
    <source>
        <dbReference type="Proteomes" id="UP000790709"/>
    </source>
</evidence>
<name>A0ACB8BEC4_9AGAM</name>
<keyword evidence="2" id="KW-1185">Reference proteome</keyword>
<gene>
    <name evidence="1" type="ORF">BV22DRAFT_1035626</name>
</gene>
<evidence type="ECO:0000313" key="1">
    <source>
        <dbReference type="EMBL" id="KAH7924041.1"/>
    </source>
</evidence>
<reference evidence="1" key="1">
    <citation type="journal article" date="2021" name="New Phytol.">
        <title>Evolutionary innovations through gain and loss of genes in the ectomycorrhizal Boletales.</title>
        <authorList>
            <person name="Wu G."/>
            <person name="Miyauchi S."/>
            <person name="Morin E."/>
            <person name="Kuo A."/>
            <person name="Drula E."/>
            <person name="Varga T."/>
            <person name="Kohler A."/>
            <person name="Feng B."/>
            <person name="Cao Y."/>
            <person name="Lipzen A."/>
            <person name="Daum C."/>
            <person name="Hundley H."/>
            <person name="Pangilinan J."/>
            <person name="Johnson J."/>
            <person name="Barry K."/>
            <person name="LaButti K."/>
            <person name="Ng V."/>
            <person name="Ahrendt S."/>
            <person name="Min B."/>
            <person name="Choi I.G."/>
            <person name="Park H."/>
            <person name="Plett J.M."/>
            <person name="Magnuson J."/>
            <person name="Spatafora J.W."/>
            <person name="Nagy L.G."/>
            <person name="Henrissat B."/>
            <person name="Grigoriev I.V."/>
            <person name="Yang Z.L."/>
            <person name="Xu J."/>
            <person name="Martin F.M."/>
        </authorList>
    </citation>
    <scope>NUCLEOTIDE SEQUENCE</scope>
    <source>
        <strain evidence="1">KUC20120723A-06</strain>
    </source>
</reference>
<proteinExistence type="predicted"/>
<sequence>MSASHERKLALLGGRTLAYEQAGNTSSPIVVLYLHGAFTIGEASKPSSVILSKGVHYVAPTLPGWGNTSSPLPSTSYVDCILSDMTVLLNHLYPEGSRNITLYVAGGSYGTAPAQILYGAPYEKFPYGRRIAGLLLLGAISPFYYHRDYAKHMSWGNYIMAGPPARYVPFNLVARLVKLALAKRLSTVEGAEKFLQDTVFGKMGEAERKEFAQWRDAQRLEEGETERKMARNVMRSVATSWDGLLLMPQADWGFRPGGLDEEHSRPPILITSSKDDQMSPEGFAKYLVANYKNARMKSVGGGHLSILYHLDEVWTEFLAVVP</sequence>
<dbReference type="Proteomes" id="UP000790709">
    <property type="component" value="Unassembled WGS sequence"/>
</dbReference>